<accession>A0ABY5ZAB9</accession>
<protein>
    <recommendedName>
        <fullName evidence="3">Acyl carrier protein</fullName>
    </recommendedName>
</protein>
<evidence type="ECO:0008006" key="3">
    <source>
        <dbReference type="Google" id="ProtNLM"/>
    </source>
</evidence>
<gene>
    <name evidence="1" type="ORF">Drose_12595</name>
</gene>
<evidence type="ECO:0000313" key="2">
    <source>
        <dbReference type="Proteomes" id="UP001058271"/>
    </source>
</evidence>
<proteinExistence type="predicted"/>
<reference evidence="1" key="1">
    <citation type="submission" date="2021-04" db="EMBL/GenBank/DDBJ databases">
        <title>Biosynthetic gene clusters of Dactylosporangioum roseum.</title>
        <authorList>
            <person name="Hartkoorn R.C."/>
            <person name="Beaudoing E."/>
            <person name="Hot D."/>
            <person name="Moureu S."/>
        </authorList>
    </citation>
    <scope>NUCLEOTIDE SEQUENCE</scope>
    <source>
        <strain evidence="1">NRRL B-16295</strain>
    </source>
</reference>
<dbReference type="RefSeq" id="WP_260728378.1">
    <property type="nucleotide sequence ID" value="NZ_BAAABS010000041.1"/>
</dbReference>
<keyword evidence="2" id="KW-1185">Reference proteome</keyword>
<dbReference type="EMBL" id="CP073721">
    <property type="protein sequence ID" value="UWZ38981.1"/>
    <property type="molecule type" value="Genomic_DNA"/>
</dbReference>
<evidence type="ECO:0000313" key="1">
    <source>
        <dbReference type="EMBL" id="UWZ38981.1"/>
    </source>
</evidence>
<organism evidence="1 2">
    <name type="scientific">Dactylosporangium roseum</name>
    <dbReference type="NCBI Taxonomy" id="47989"/>
    <lineage>
        <taxon>Bacteria</taxon>
        <taxon>Bacillati</taxon>
        <taxon>Actinomycetota</taxon>
        <taxon>Actinomycetes</taxon>
        <taxon>Micromonosporales</taxon>
        <taxon>Micromonosporaceae</taxon>
        <taxon>Dactylosporangium</taxon>
    </lineage>
</organism>
<dbReference type="Proteomes" id="UP001058271">
    <property type="component" value="Chromosome"/>
</dbReference>
<name>A0ABY5ZAB9_9ACTN</name>
<sequence>MAESHTPADDIVYDLVSIQYHALKGGQVCAKYAADAEGHDDVRAFIEQVRQEDANRAVRAHELLGRLTAQRAGIG</sequence>